<dbReference type="SUPFAM" id="SSF51126">
    <property type="entry name" value="Pectin lyase-like"/>
    <property type="match status" value="1"/>
</dbReference>
<proteinExistence type="predicted"/>
<accession>A0A7W7Q1T5</accession>
<dbReference type="AlphaFoldDB" id="A0A7W7Q1T5"/>
<evidence type="ECO:0000256" key="1">
    <source>
        <dbReference type="SAM" id="MobiDB-lite"/>
    </source>
</evidence>
<organism evidence="2 3">
    <name type="scientific">Actinophytocola algeriensis</name>
    <dbReference type="NCBI Taxonomy" id="1768010"/>
    <lineage>
        <taxon>Bacteria</taxon>
        <taxon>Bacillati</taxon>
        <taxon>Actinomycetota</taxon>
        <taxon>Actinomycetes</taxon>
        <taxon>Pseudonocardiales</taxon>
        <taxon>Pseudonocardiaceae</taxon>
    </lineage>
</organism>
<dbReference type="Gene3D" id="2.160.20.10">
    <property type="entry name" value="Single-stranded right-handed beta-helix, Pectin lyase-like"/>
    <property type="match status" value="2"/>
</dbReference>
<dbReference type="RefSeq" id="WP_184809521.1">
    <property type="nucleotide sequence ID" value="NZ_JACHJQ010000002.1"/>
</dbReference>
<dbReference type="InterPro" id="IPR011050">
    <property type="entry name" value="Pectin_lyase_fold/virulence"/>
</dbReference>
<gene>
    <name evidence="2" type="ORF">FHR82_001470</name>
</gene>
<dbReference type="Proteomes" id="UP000520767">
    <property type="component" value="Unassembled WGS sequence"/>
</dbReference>
<reference evidence="2 3" key="1">
    <citation type="submission" date="2020-08" db="EMBL/GenBank/DDBJ databases">
        <title>Genomic Encyclopedia of Type Strains, Phase III (KMG-III): the genomes of soil and plant-associated and newly described type strains.</title>
        <authorList>
            <person name="Whitman W."/>
        </authorList>
    </citation>
    <scope>NUCLEOTIDE SEQUENCE [LARGE SCALE GENOMIC DNA]</scope>
    <source>
        <strain evidence="2 3">CECT 8960</strain>
    </source>
</reference>
<evidence type="ECO:0008006" key="4">
    <source>
        <dbReference type="Google" id="ProtNLM"/>
    </source>
</evidence>
<feature type="region of interest" description="Disordered" evidence="1">
    <location>
        <begin position="619"/>
        <end position="638"/>
    </location>
</feature>
<sequence length="645" mass="70327">MRKVVIGVVIVVVGALVGGAIIWWQGQDETEASPRPMVVGPVDLPDDLPALPPRLDLGEGNRRAPLPGLPDWSHAGYREGKPLPGDGEITDDDGCVLTPEELAGEYGVRPDDRTDDTDGIQRAIDHVKAECSPGADYDSLSLVTLPAGELDVSHQISVDADHLVLRGAGDDPGTGTRLILRADENTRYDSLGDGSDWDEDRMSHESGKGGWLWPGRGLFRVQSRAVHEDYQEDHDSAPANRRDLFEGTVNVHWKAGVKLAAPARTGDTTIHLAKRPKAFAVGGYVNIRAANTTRFYDEQHALPTEHDLQNIHMRQQIFAVTAVDEENETITLDKPLEFDVPVDSVADGSEEIDGKTYDSKAAPLVDPVLGVGIENLFLTQVVDGHEPEEAEHEYGNLSPADEMHGIVFKWAVDGWVRGVTTYMTGSHPVVTEEAKNLQIEGNRFVGAWNKGKGGNGYLRGSRVWDSVYAGNALRGLRHFTFQWSASGNVFTGNDTDADVNLHGGWERRNLIENNTVTVPFEHAPGNCTANCGGEGGDTGDESTWYPLWWGAGQKAVKWSGATGPQNVVFRNTMTKQLTEGGEPTPYYADRSRIYQFGWDGARYLHLSRDGEPIADWAGNEDTDFSGNGVDTSRTDAGPSLFLETV</sequence>
<evidence type="ECO:0000313" key="2">
    <source>
        <dbReference type="EMBL" id="MBB4905253.1"/>
    </source>
</evidence>
<keyword evidence="3" id="KW-1185">Reference proteome</keyword>
<dbReference type="InterPro" id="IPR012334">
    <property type="entry name" value="Pectin_lyas_fold"/>
</dbReference>
<name>A0A7W7Q1T5_9PSEU</name>
<evidence type="ECO:0000313" key="3">
    <source>
        <dbReference type="Proteomes" id="UP000520767"/>
    </source>
</evidence>
<protein>
    <recommendedName>
        <fullName evidence="4">Parallel beta helix pectate lyase-like protein</fullName>
    </recommendedName>
</protein>
<comment type="caution">
    <text evidence="2">The sequence shown here is derived from an EMBL/GenBank/DDBJ whole genome shotgun (WGS) entry which is preliminary data.</text>
</comment>
<dbReference type="EMBL" id="JACHJQ010000002">
    <property type="protein sequence ID" value="MBB4905253.1"/>
    <property type="molecule type" value="Genomic_DNA"/>
</dbReference>